<dbReference type="Proteomes" id="UP000765509">
    <property type="component" value="Unassembled WGS sequence"/>
</dbReference>
<protein>
    <submittedName>
        <fullName evidence="2">Uncharacterized protein</fullName>
    </submittedName>
</protein>
<gene>
    <name evidence="2" type="ORF">O181_127532</name>
</gene>
<proteinExistence type="predicted"/>
<evidence type="ECO:0000313" key="3">
    <source>
        <dbReference type="Proteomes" id="UP000765509"/>
    </source>
</evidence>
<dbReference type="AlphaFoldDB" id="A0A9Q3KVI0"/>
<comment type="caution">
    <text evidence="2">The sequence shown here is derived from an EMBL/GenBank/DDBJ whole genome shotgun (WGS) entry which is preliminary data.</text>
</comment>
<organism evidence="2 3">
    <name type="scientific">Austropuccinia psidii MF-1</name>
    <dbReference type="NCBI Taxonomy" id="1389203"/>
    <lineage>
        <taxon>Eukaryota</taxon>
        <taxon>Fungi</taxon>
        <taxon>Dikarya</taxon>
        <taxon>Basidiomycota</taxon>
        <taxon>Pucciniomycotina</taxon>
        <taxon>Pucciniomycetes</taxon>
        <taxon>Pucciniales</taxon>
        <taxon>Sphaerophragmiaceae</taxon>
        <taxon>Austropuccinia</taxon>
    </lineage>
</organism>
<feature type="compositionally biased region" description="Basic residues" evidence="1">
    <location>
        <begin position="121"/>
        <end position="130"/>
    </location>
</feature>
<accession>A0A9Q3KVI0</accession>
<feature type="region of interest" description="Disordered" evidence="1">
    <location>
        <begin position="1"/>
        <end position="27"/>
    </location>
</feature>
<dbReference type="OrthoDB" id="43547at2759"/>
<feature type="compositionally biased region" description="Polar residues" evidence="1">
    <location>
        <begin position="1"/>
        <end position="18"/>
    </location>
</feature>
<evidence type="ECO:0000256" key="1">
    <source>
        <dbReference type="SAM" id="MobiDB-lite"/>
    </source>
</evidence>
<dbReference type="EMBL" id="AVOT02128392">
    <property type="protein sequence ID" value="MBW0587817.1"/>
    <property type="molecule type" value="Genomic_DNA"/>
</dbReference>
<name>A0A9Q3KVI0_9BASI</name>
<evidence type="ECO:0000313" key="2">
    <source>
        <dbReference type="EMBL" id="MBW0587817.1"/>
    </source>
</evidence>
<reference evidence="2" key="1">
    <citation type="submission" date="2021-03" db="EMBL/GenBank/DDBJ databases">
        <title>Draft genome sequence of rust myrtle Austropuccinia psidii MF-1, a brazilian biotype.</title>
        <authorList>
            <person name="Quecine M.C."/>
            <person name="Pachon D.M.R."/>
            <person name="Bonatelli M.L."/>
            <person name="Correr F.H."/>
            <person name="Franceschini L.M."/>
            <person name="Leite T.F."/>
            <person name="Margarido G.R.A."/>
            <person name="Almeida C.A."/>
            <person name="Ferrarezi J.A."/>
            <person name="Labate C.A."/>
        </authorList>
    </citation>
    <scope>NUCLEOTIDE SEQUENCE</scope>
    <source>
        <strain evidence="2">MF-1</strain>
    </source>
</reference>
<keyword evidence="3" id="KW-1185">Reference proteome</keyword>
<sequence length="163" mass="18923">MPSTRSGASYNPSRSSQKGYRHDYGRANQLQKNKEGIQQCIAAQRVPNPCRSVEKLLEFLPDCEKIPWPSQNLQFTQWMAFIDGKEINDAFNSRMEENNPPPPKHVPRTDPVASSSNSNVKRSHKLRTKAKATHQLQNLTDRATESQIFIRIPWRMYFRWPEL</sequence>
<feature type="region of interest" description="Disordered" evidence="1">
    <location>
        <begin position="92"/>
        <end position="130"/>
    </location>
</feature>